<accession>A0A942WQK8</accession>
<proteinExistence type="predicted"/>
<dbReference type="RefSeq" id="WP_278467932.1">
    <property type="nucleotide sequence ID" value="NZ_JAGZMU010000005.1"/>
</dbReference>
<evidence type="ECO:0000313" key="3">
    <source>
        <dbReference type="Proteomes" id="UP000778864"/>
    </source>
</evidence>
<name>A0A942WQK8_VEIPA</name>
<organism evidence="2 3">
    <name type="scientific">Veillonella parvula</name>
    <name type="common">Staphylococcus parvulus</name>
    <dbReference type="NCBI Taxonomy" id="29466"/>
    <lineage>
        <taxon>Bacteria</taxon>
        <taxon>Bacillati</taxon>
        <taxon>Bacillota</taxon>
        <taxon>Negativicutes</taxon>
        <taxon>Veillonellales</taxon>
        <taxon>Veillonellaceae</taxon>
        <taxon>Veillonella</taxon>
    </lineage>
</organism>
<dbReference type="SUPFAM" id="SSF54060">
    <property type="entry name" value="His-Me finger endonucleases"/>
    <property type="match status" value="1"/>
</dbReference>
<reference evidence="2" key="1">
    <citation type="submission" date="2021-02" db="EMBL/GenBank/DDBJ databases">
        <title>Infant gut strain persistence is associated with maternal origin, phylogeny, and functional potential including surface adhesion and iron acquisition.</title>
        <authorList>
            <person name="Lou Y.C."/>
        </authorList>
    </citation>
    <scope>NUCLEOTIDE SEQUENCE</scope>
    <source>
        <strain evidence="2">L3_108_031G1_dasL3_108_031G1_concoct_20</strain>
    </source>
</reference>
<dbReference type="Proteomes" id="UP000778864">
    <property type="component" value="Unassembled WGS sequence"/>
</dbReference>
<dbReference type="Gene3D" id="1.20.5.2050">
    <property type="match status" value="1"/>
</dbReference>
<dbReference type="Gene3D" id="3.90.75.20">
    <property type="match status" value="1"/>
</dbReference>
<evidence type="ECO:0000256" key="1">
    <source>
        <dbReference type="SAM" id="MobiDB-lite"/>
    </source>
</evidence>
<dbReference type="AlphaFoldDB" id="A0A942WQK8"/>
<dbReference type="SUPFAM" id="SSF54171">
    <property type="entry name" value="DNA-binding domain"/>
    <property type="match status" value="1"/>
</dbReference>
<gene>
    <name evidence="2" type="ORF">KHZ90_08150</name>
</gene>
<evidence type="ECO:0000313" key="2">
    <source>
        <dbReference type="EMBL" id="MBS4893731.1"/>
    </source>
</evidence>
<protein>
    <recommendedName>
        <fullName evidence="4">HNH endonuclease</fullName>
    </recommendedName>
</protein>
<evidence type="ECO:0008006" key="4">
    <source>
        <dbReference type="Google" id="ProtNLM"/>
    </source>
</evidence>
<feature type="region of interest" description="Disordered" evidence="1">
    <location>
        <begin position="106"/>
        <end position="126"/>
    </location>
</feature>
<sequence>MSGISILNKYNLLGEFGIGYTDTGKEFYFDLEDFELIKPYKWHIDKNGYVISVKTIKKNGKRASKTTRMHRLILNVIDSGYQLCVDHINHIKHDNRKINLRKCNNSENQRNRGLPSNNKSGVKGVSWHSRKKKWQANIYVNSVNIYLGLYKDINEARKIRREAEEKYFGEFNYKGEDKIC</sequence>
<dbReference type="EMBL" id="JAGZMU010000005">
    <property type="protein sequence ID" value="MBS4893731.1"/>
    <property type="molecule type" value="Genomic_DNA"/>
</dbReference>
<comment type="caution">
    <text evidence="2">The sequence shown here is derived from an EMBL/GenBank/DDBJ whole genome shotgun (WGS) entry which is preliminary data.</text>
</comment>
<dbReference type="InterPro" id="IPR044925">
    <property type="entry name" value="His-Me_finger_sf"/>
</dbReference>
<dbReference type="GO" id="GO:0003677">
    <property type="term" value="F:DNA binding"/>
    <property type="evidence" value="ECO:0007669"/>
    <property type="project" value="InterPro"/>
</dbReference>
<dbReference type="InterPro" id="IPR016177">
    <property type="entry name" value="DNA-bd_dom_sf"/>
</dbReference>